<name>A0A835IMM7_9MAGN</name>
<reference evidence="2 3" key="1">
    <citation type="submission" date="2020-10" db="EMBL/GenBank/DDBJ databases">
        <title>The Coptis chinensis genome and diversification of protoberbering-type alkaloids.</title>
        <authorList>
            <person name="Wang B."/>
            <person name="Shu S."/>
            <person name="Song C."/>
            <person name="Liu Y."/>
        </authorList>
    </citation>
    <scope>NUCLEOTIDE SEQUENCE [LARGE SCALE GENOMIC DNA]</scope>
    <source>
        <strain evidence="2">HL-2020</strain>
        <tissue evidence="2">Leaf</tissue>
    </source>
</reference>
<gene>
    <name evidence="2" type="ORF">IFM89_013636</name>
</gene>
<dbReference type="AlphaFoldDB" id="A0A835IMM7"/>
<accession>A0A835IMM7</accession>
<feature type="region of interest" description="Disordered" evidence="1">
    <location>
        <begin position="277"/>
        <end position="301"/>
    </location>
</feature>
<comment type="caution">
    <text evidence="2">The sequence shown here is derived from an EMBL/GenBank/DDBJ whole genome shotgun (WGS) entry which is preliminary data.</text>
</comment>
<evidence type="ECO:0000256" key="1">
    <source>
        <dbReference type="SAM" id="MobiDB-lite"/>
    </source>
</evidence>
<dbReference type="OrthoDB" id="26491at2759"/>
<evidence type="ECO:0000313" key="3">
    <source>
        <dbReference type="Proteomes" id="UP000631114"/>
    </source>
</evidence>
<sequence length="319" mass="35272">MSQVLVKGIARGDVNPITKMPFQGESVHTEMVMDRSYPLKEFKLERGRRQLDLPAQKNVLTNYFCPASVEAKREFKAPRMTPTPLNSMEGSSPSCERFYWEDAYKDSETSTDDSPKISMEYGLATDASISPDSPIGNELALILGCFHAVINQDNCAKYMNDVAGNLRGSEHSVPLELSKPAIYKPCPTLRKENESKFISDGVESKTRSVTKKVIVRSSYFQHKPKNEDLQSKSEELVSEKEATGNVLCESVLTGGALFESTNLKSALTKRGRKTIPTKETQEAIGKVKHARADPSVPIDGTNSHLTKPLSVTTQITIII</sequence>
<protein>
    <submittedName>
        <fullName evidence="2">Uncharacterized protein</fullName>
    </submittedName>
</protein>
<dbReference type="Proteomes" id="UP000631114">
    <property type="component" value="Unassembled WGS sequence"/>
</dbReference>
<dbReference type="EMBL" id="JADFTS010000002">
    <property type="protein sequence ID" value="KAF9620610.1"/>
    <property type="molecule type" value="Genomic_DNA"/>
</dbReference>
<organism evidence="2 3">
    <name type="scientific">Coptis chinensis</name>
    <dbReference type="NCBI Taxonomy" id="261450"/>
    <lineage>
        <taxon>Eukaryota</taxon>
        <taxon>Viridiplantae</taxon>
        <taxon>Streptophyta</taxon>
        <taxon>Embryophyta</taxon>
        <taxon>Tracheophyta</taxon>
        <taxon>Spermatophyta</taxon>
        <taxon>Magnoliopsida</taxon>
        <taxon>Ranunculales</taxon>
        <taxon>Ranunculaceae</taxon>
        <taxon>Coptidoideae</taxon>
        <taxon>Coptis</taxon>
    </lineage>
</organism>
<proteinExistence type="predicted"/>
<evidence type="ECO:0000313" key="2">
    <source>
        <dbReference type="EMBL" id="KAF9620610.1"/>
    </source>
</evidence>
<keyword evidence="3" id="KW-1185">Reference proteome</keyword>